<organism evidence="1 2">
    <name type="scientific">Erwinia phage vB_EamM_Huxley</name>
    <dbReference type="NCBI Taxonomy" id="1883373"/>
    <lineage>
        <taxon>Viruses</taxon>
        <taxon>Duplodnaviria</taxon>
        <taxon>Heunggongvirae</taxon>
        <taxon>Uroviricota</taxon>
        <taxon>Caudoviricetes</taxon>
        <taxon>Chimalliviridae</taxon>
        <taxon>Machinavirus</taxon>
        <taxon>Machinavirus machina</taxon>
    </lineage>
</organism>
<evidence type="ECO:0000313" key="1">
    <source>
        <dbReference type="EMBL" id="ANZ49230.1"/>
    </source>
</evidence>
<dbReference type="GeneID" id="29069270"/>
<dbReference type="Proteomes" id="UP000203302">
    <property type="component" value="Segment"/>
</dbReference>
<accession>A0A1B2ID71</accession>
<protein>
    <submittedName>
        <fullName evidence="1">Putative virion structural protein</fullName>
    </submittedName>
</protein>
<dbReference type="OrthoDB" id="10476at10239"/>
<name>A0A1B2ID71_9CAUD</name>
<sequence length="264" mass="28878">MSFKSKQNLLKLINKENKISPELTFDDVDISLPEVVSVDGRDSKVTLTSKIRGDEGSQVEVTYHRRDLPDYILGDLRFDTIGVVTTHDYIPALNDRFDLNLLPEDLEDAPVAGDSHTVVAVPTSHEWRGSVTLQLVTAVPLASVVPLTELDGLLYPDHQTTTLGQASVYSYYLDASKLASWVPSLRAGTADMTAFAKALNTIVPELWVNELNAVPYNLSQAVVQFYGSPSMIAGTNPAFDSVLGLELGPLCTNFQGTLLLHFNN</sequence>
<evidence type="ECO:0000313" key="2">
    <source>
        <dbReference type="Proteomes" id="UP000203302"/>
    </source>
</evidence>
<proteinExistence type="predicted"/>
<dbReference type="InterPro" id="IPR057701">
    <property type="entry name" value="DUF7941"/>
</dbReference>
<gene>
    <name evidence="1" type="ORF">HUXLEY_148</name>
</gene>
<dbReference type="KEGG" id="vg:29069270"/>
<dbReference type="RefSeq" id="YP_009293116.1">
    <property type="nucleotide sequence ID" value="NC_031127.1"/>
</dbReference>
<dbReference type="EMBL" id="KX397368">
    <property type="protein sequence ID" value="ANZ49230.1"/>
    <property type="molecule type" value="Genomic_DNA"/>
</dbReference>
<reference evidence="2" key="1">
    <citation type="submission" date="2016-06" db="EMBL/GenBank/DDBJ databases">
        <authorList>
            <person name="Berg J.A."/>
            <person name="Grossarth S.E."/>
            <person name="Jarvis T.M."/>
            <person name="Merrill B.D."/>
            <person name="Breakwell D.P."/>
            <person name="Hope S."/>
            <person name="Grose J.H."/>
        </authorList>
    </citation>
    <scope>NUCLEOTIDE SEQUENCE [LARGE SCALE GENOMIC DNA]</scope>
</reference>
<dbReference type="Pfam" id="PF25613">
    <property type="entry name" value="DUF7941"/>
    <property type="match status" value="1"/>
</dbReference>